<keyword evidence="1" id="KW-0812">Transmembrane</keyword>
<accession>A0A7C9M497</accession>
<dbReference type="Proteomes" id="UP000483286">
    <property type="component" value="Unassembled WGS sequence"/>
</dbReference>
<evidence type="ECO:0000313" key="3">
    <source>
        <dbReference type="Proteomes" id="UP000483286"/>
    </source>
</evidence>
<feature type="transmembrane region" description="Helical" evidence="1">
    <location>
        <begin position="31"/>
        <end position="51"/>
    </location>
</feature>
<proteinExistence type="predicted"/>
<organism evidence="2 3">
    <name type="scientific">Deinococcus arboris</name>
    <dbReference type="NCBI Taxonomy" id="2682977"/>
    <lineage>
        <taxon>Bacteria</taxon>
        <taxon>Thermotogati</taxon>
        <taxon>Deinococcota</taxon>
        <taxon>Deinococci</taxon>
        <taxon>Deinococcales</taxon>
        <taxon>Deinococcaceae</taxon>
        <taxon>Deinococcus</taxon>
    </lineage>
</organism>
<sequence length="112" mass="12363">MTVPGLLSLGALLWAAWLSYGLWRWPLDWARLVQASAVTAVPIALLMKFTLDESVAWRHLTFPVSWVLWAALWLICLGLAAALYHQRPTIWPPLGVPVTGASTLLLNLAFSA</sequence>
<evidence type="ECO:0000256" key="1">
    <source>
        <dbReference type="SAM" id="Phobius"/>
    </source>
</evidence>
<evidence type="ECO:0000313" key="2">
    <source>
        <dbReference type="EMBL" id="MVN85605.1"/>
    </source>
</evidence>
<keyword evidence="1" id="KW-1133">Transmembrane helix</keyword>
<comment type="caution">
    <text evidence="2">The sequence shown here is derived from an EMBL/GenBank/DDBJ whole genome shotgun (WGS) entry which is preliminary data.</text>
</comment>
<dbReference type="RefSeq" id="WP_157457605.1">
    <property type="nucleotide sequence ID" value="NZ_WQLB01000002.1"/>
</dbReference>
<gene>
    <name evidence="2" type="ORF">GO986_02375</name>
</gene>
<dbReference type="EMBL" id="WQLB01000002">
    <property type="protein sequence ID" value="MVN85605.1"/>
    <property type="molecule type" value="Genomic_DNA"/>
</dbReference>
<protein>
    <submittedName>
        <fullName evidence="2">Uncharacterized protein</fullName>
    </submittedName>
</protein>
<feature type="transmembrane region" description="Helical" evidence="1">
    <location>
        <begin position="90"/>
        <end position="110"/>
    </location>
</feature>
<feature type="transmembrane region" description="Helical" evidence="1">
    <location>
        <begin position="63"/>
        <end position="84"/>
    </location>
</feature>
<keyword evidence="3" id="KW-1185">Reference proteome</keyword>
<reference evidence="2 3" key="1">
    <citation type="submission" date="2019-12" db="EMBL/GenBank/DDBJ databases">
        <title>Deinococcus sp. HMF7620 Genome sequencing and assembly.</title>
        <authorList>
            <person name="Kang H."/>
            <person name="Kim H."/>
            <person name="Joh K."/>
        </authorList>
    </citation>
    <scope>NUCLEOTIDE SEQUENCE [LARGE SCALE GENOMIC DNA]</scope>
    <source>
        <strain evidence="2 3">HMF7620</strain>
    </source>
</reference>
<keyword evidence="1" id="KW-0472">Membrane</keyword>
<dbReference type="AlphaFoldDB" id="A0A7C9M497"/>
<name>A0A7C9M497_9DEIO</name>